<evidence type="ECO:0000313" key="1">
    <source>
        <dbReference type="EMBL" id="SIS80326.1"/>
    </source>
</evidence>
<dbReference type="Pfam" id="PF06935">
    <property type="entry name" value="DUF1284"/>
    <property type="match status" value="1"/>
</dbReference>
<keyword evidence="2" id="KW-1185">Reference proteome</keyword>
<dbReference type="OrthoDB" id="6195504at2"/>
<dbReference type="Proteomes" id="UP000186221">
    <property type="component" value="Unassembled WGS sequence"/>
</dbReference>
<sequence length="141" mass="14936">MTIRLRPHHLLCMLSYSGTGYTPAFTVNMSAIVPRLGAGEEIEIVTGPDDICAPLLDEPEPHCHGCSVTARDAAAARDVGALLGIEIMPGATLHLTAERITALRAAFASDTIRAACRDCQWDSLCRDVAAAGFANTPLHPV</sequence>
<name>A0A1N7M2H6_9RHOB</name>
<gene>
    <name evidence="1" type="ORF">SAMN05421580_10571</name>
</gene>
<dbReference type="InterPro" id="IPR009702">
    <property type="entry name" value="DUF1284"/>
</dbReference>
<dbReference type="RefSeq" id="WP_076484596.1">
    <property type="nucleotide sequence ID" value="NZ_FTOG01000005.1"/>
</dbReference>
<proteinExistence type="predicted"/>
<evidence type="ECO:0008006" key="3">
    <source>
        <dbReference type="Google" id="ProtNLM"/>
    </source>
</evidence>
<organism evidence="1 2">
    <name type="scientific">Rhodobacter aestuarii</name>
    <dbReference type="NCBI Taxonomy" id="453582"/>
    <lineage>
        <taxon>Bacteria</taxon>
        <taxon>Pseudomonadati</taxon>
        <taxon>Pseudomonadota</taxon>
        <taxon>Alphaproteobacteria</taxon>
        <taxon>Rhodobacterales</taxon>
        <taxon>Rhodobacter group</taxon>
        <taxon>Rhodobacter</taxon>
    </lineage>
</organism>
<accession>A0A1N7M2H6</accession>
<dbReference type="AlphaFoldDB" id="A0A1N7M2H6"/>
<dbReference type="EMBL" id="FTOG01000005">
    <property type="protein sequence ID" value="SIS80326.1"/>
    <property type="molecule type" value="Genomic_DNA"/>
</dbReference>
<protein>
    <recommendedName>
        <fullName evidence="3">DUF1284 domain-containing protein</fullName>
    </recommendedName>
</protein>
<dbReference type="STRING" id="453582.SAMN05421580_10571"/>
<reference evidence="2" key="1">
    <citation type="submission" date="2017-01" db="EMBL/GenBank/DDBJ databases">
        <authorList>
            <person name="Varghese N."/>
            <person name="Submissions S."/>
        </authorList>
    </citation>
    <scope>NUCLEOTIDE SEQUENCE [LARGE SCALE GENOMIC DNA]</scope>
    <source>
        <strain evidence="2">DSM 19945</strain>
    </source>
</reference>
<evidence type="ECO:0000313" key="2">
    <source>
        <dbReference type="Proteomes" id="UP000186221"/>
    </source>
</evidence>